<evidence type="ECO:0000313" key="3">
    <source>
        <dbReference type="Proteomes" id="UP001245184"/>
    </source>
</evidence>
<name>A0ABD5CSS8_9BURK</name>
<dbReference type="EMBL" id="JAVIZN010000002">
    <property type="protein sequence ID" value="MDR6207931.1"/>
    <property type="molecule type" value="Genomic_DNA"/>
</dbReference>
<accession>A0ABD5CSS8</accession>
<protein>
    <submittedName>
        <fullName evidence="2">CreA protein</fullName>
    </submittedName>
</protein>
<comment type="caution">
    <text evidence="2">The sequence shown here is derived from an EMBL/GenBank/DDBJ whole genome shotgun (WGS) entry which is preliminary data.</text>
</comment>
<dbReference type="AlphaFoldDB" id="A0ABD5CSS8"/>
<dbReference type="Proteomes" id="UP001245184">
    <property type="component" value="Unassembled WGS sequence"/>
</dbReference>
<evidence type="ECO:0000256" key="1">
    <source>
        <dbReference type="SAM" id="SignalP"/>
    </source>
</evidence>
<reference evidence="2 3" key="1">
    <citation type="submission" date="2023-08" db="EMBL/GenBank/DDBJ databases">
        <title>Genome sequencing of plant associated microbes to promote plant fitness in Sorghum bicolor and Oryza sativa.</title>
        <authorList>
            <person name="Coleman-Derr D."/>
        </authorList>
    </citation>
    <scope>NUCLEOTIDE SEQUENCE [LARGE SCALE GENOMIC DNA]</scope>
    <source>
        <strain evidence="2 3">SLBN-33</strain>
    </source>
</reference>
<feature type="signal peptide" evidence="1">
    <location>
        <begin position="1"/>
        <end position="25"/>
    </location>
</feature>
<keyword evidence="1" id="KW-0732">Signal</keyword>
<gene>
    <name evidence="2" type="ORF">QF025_006651</name>
</gene>
<evidence type="ECO:0000313" key="2">
    <source>
        <dbReference type="EMBL" id="MDR6207931.1"/>
    </source>
</evidence>
<dbReference type="PANTHER" id="PTHR37952:SF2">
    <property type="entry name" value="PROTEIN CREA"/>
    <property type="match status" value="1"/>
</dbReference>
<proteinExistence type="predicted"/>
<dbReference type="InterPro" id="IPR010292">
    <property type="entry name" value="Uncharacterised_CreA"/>
</dbReference>
<feature type="chain" id="PRO_5044855572" evidence="1">
    <location>
        <begin position="26"/>
        <end position="158"/>
    </location>
</feature>
<dbReference type="RefSeq" id="WP_310034996.1">
    <property type="nucleotide sequence ID" value="NZ_JAVIZN010000002.1"/>
</dbReference>
<organism evidence="2 3">
    <name type="scientific">Paraburkholderia graminis</name>
    <dbReference type="NCBI Taxonomy" id="60548"/>
    <lineage>
        <taxon>Bacteria</taxon>
        <taxon>Pseudomonadati</taxon>
        <taxon>Pseudomonadota</taxon>
        <taxon>Betaproteobacteria</taxon>
        <taxon>Burkholderiales</taxon>
        <taxon>Burkholderiaceae</taxon>
        <taxon>Paraburkholderia</taxon>
    </lineage>
</organism>
<dbReference type="Pfam" id="PF05981">
    <property type="entry name" value="CreA"/>
    <property type="match status" value="1"/>
</dbReference>
<sequence length="158" mass="16996">MKQWIRGELGIGAALLMFSSPAALAGDLASIETHSQRYGNHVAISAYDDPLVKGVTCYVTESHSDGAFGGGRMARTADLTASCHQIGNLEVAVTVPAQATVFTAQQSPIFGSLHVFRVLDAERHALVYFTYSEDETAGDLPGRLYVIRLPADLKMPTR</sequence>
<dbReference type="PANTHER" id="PTHR37952">
    <property type="match status" value="1"/>
</dbReference>